<dbReference type="Proteomes" id="UP000613840">
    <property type="component" value="Unassembled WGS sequence"/>
</dbReference>
<proteinExistence type="predicted"/>
<gene>
    <name evidence="1" type="ORF">GCM10011575_10950</name>
</gene>
<organism evidence="1 2">
    <name type="scientific">Microlunatus endophyticus</name>
    <dbReference type="NCBI Taxonomy" id="1716077"/>
    <lineage>
        <taxon>Bacteria</taxon>
        <taxon>Bacillati</taxon>
        <taxon>Actinomycetota</taxon>
        <taxon>Actinomycetes</taxon>
        <taxon>Propionibacteriales</taxon>
        <taxon>Propionibacteriaceae</taxon>
        <taxon>Microlunatus</taxon>
    </lineage>
</organism>
<dbReference type="AlphaFoldDB" id="A0A917S2N0"/>
<sequence length="137" mass="14972">MLQGRLIAESCTPGVDIQVPELRLVRFGRHDVTESTKPADERDASHTPGVVSGQPSIWTFVDFEGPNEIAVELAQALADALQPDLGWWADFTIDDVERVVVFAGKVFRYRVGDVSASAEAKAWGLAHGTPAAQLDWR</sequence>
<keyword evidence="2" id="KW-1185">Reference proteome</keyword>
<protein>
    <submittedName>
        <fullName evidence="1">Uncharacterized protein</fullName>
    </submittedName>
</protein>
<reference evidence="1" key="2">
    <citation type="submission" date="2020-09" db="EMBL/GenBank/DDBJ databases">
        <authorList>
            <person name="Sun Q."/>
            <person name="Zhou Y."/>
        </authorList>
    </citation>
    <scope>NUCLEOTIDE SEQUENCE</scope>
    <source>
        <strain evidence="1">CGMCC 4.7306</strain>
    </source>
</reference>
<accession>A0A917S2N0</accession>
<evidence type="ECO:0000313" key="2">
    <source>
        <dbReference type="Proteomes" id="UP000613840"/>
    </source>
</evidence>
<evidence type="ECO:0000313" key="1">
    <source>
        <dbReference type="EMBL" id="GGL54383.1"/>
    </source>
</evidence>
<dbReference type="EMBL" id="BMMZ01000002">
    <property type="protein sequence ID" value="GGL54383.1"/>
    <property type="molecule type" value="Genomic_DNA"/>
</dbReference>
<comment type="caution">
    <text evidence="1">The sequence shown here is derived from an EMBL/GenBank/DDBJ whole genome shotgun (WGS) entry which is preliminary data.</text>
</comment>
<reference evidence="1" key="1">
    <citation type="journal article" date="2014" name="Int. J. Syst. Evol. Microbiol.">
        <title>Complete genome sequence of Corynebacterium casei LMG S-19264T (=DSM 44701T), isolated from a smear-ripened cheese.</title>
        <authorList>
            <consortium name="US DOE Joint Genome Institute (JGI-PGF)"/>
            <person name="Walter F."/>
            <person name="Albersmeier A."/>
            <person name="Kalinowski J."/>
            <person name="Ruckert C."/>
        </authorList>
    </citation>
    <scope>NUCLEOTIDE SEQUENCE</scope>
    <source>
        <strain evidence="1">CGMCC 4.7306</strain>
    </source>
</reference>
<dbReference type="RefSeq" id="WP_188894153.1">
    <property type="nucleotide sequence ID" value="NZ_BMMZ01000002.1"/>
</dbReference>
<name>A0A917S2N0_9ACTN</name>